<name>A0ABQ8GQ11_9PEZI</name>
<proteinExistence type="predicted"/>
<evidence type="ECO:0000313" key="1">
    <source>
        <dbReference type="EMBL" id="KAH7060816.1"/>
    </source>
</evidence>
<protein>
    <submittedName>
        <fullName evidence="1">Uncharacterized protein</fullName>
    </submittedName>
</protein>
<keyword evidence="2" id="KW-1185">Reference proteome</keyword>
<gene>
    <name evidence="1" type="ORF">B0J12DRAFT_650241</name>
</gene>
<reference evidence="1 2" key="1">
    <citation type="journal article" date="2021" name="Nat. Commun.">
        <title>Genetic determinants of endophytism in the Arabidopsis root mycobiome.</title>
        <authorList>
            <person name="Mesny F."/>
            <person name="Miyauchi S."/>
            <person name="Thiergart T."/>
            <person name="Pickel B."/>
            <person name="Atanasova L."/>
            <person name="Karlsson M."/>
            <person name="Huettel B."/>
            <person name="Barry K.W."/>
            <person name="Haridas S."/>
            <person name="Chen C."/>
            <person name="Bauer D."/>
            <person name="Andreopoulos W."/>
            <person name="Pangilinan J."/>
            <person name="LaButti K."/>
            <person name="Riley R."/>
            <person name="Lipzen A."/>
            <person name="Clum A."/>
            <person name="Drula E."/>
            <person name="Henrissat B."/>
            <person name="Kohler A."/>
            <person name="Grigoriev I.V."/>
            <person name="Martin F.M."/>
            <person name="Hacquard S."/>
        </authorList>
    </citation>
    <scope>NUCLEOTIDE SEQUENCE [LARGE SCALE GENOMIC DNA]</scope>
    <source>
        <strain evidence="1 2">MPI-SDFR-AT-0080</strain>
    </source>
</reference>
<comment type="caution">
    <text evidence="1">The sequence shown here is derived from an EMBL/GenBank/DDBJ whole genome shotgun (WGS) entry which is preliminary data.</text>
</comment>
<dbReference type="Proteomes" id="UP000774617">
    <property type="component" value="Unassembled WGS sequence"/>
</dbReference>
<evidence type="ECO:0000313" key="2">
    <source>
        <dbReference type="Proteomes" id="UP000774617"/>
    </source>
</evidence>
<accession>A0ABQ8GQ11</accession>
<sequence>MRLLVIAYMSTCQSAPALRTCSVHPRPEIPSCAGTSEQPSICAFTCRSSRVSSTMSSDVDAHVLCPCRQSCRRGGAGPDPECITLTNQFKLCAESS</sequence>
<organism evidence="1 2">
    <name type="scientific">Macrophomina phaseolina</name>
    <dbReference type="NCBI Taxonomy" id="35725"/>
    <lineage>
        <taxon>Eukaryota</taxon>
        <taxon>Fungi</taxon>
        <taxon>Dikarya</taxon>
        <taxon>Ascomycota</taxon>
        <taxon>Pezizomycotina</taxon>
        <taxon>Dothideomycetes</taxon>
        <taxon>Dothideomycetes incertae sedis</taxon>
        <taxon>Botryosphaeriales</taxon>
        <taxon>Botryosphaeriaceae</taxon>
        <taxon>Macrophomina</taxon>
    </lineage>
</organism>
<dbReference type="EMBL" id="JAGTJR010000005">
    <property type="protein sequence ID" value="KAH7060816.1"/>
    <property type="molecule type" value="Genomic_DNA"/>
</dbReference>